<dbReference type="RefSeq" id="WP_085863822.1">
    <property type="nucleotide sequence ID" value="NZ_FWFT01000002.1"/>
</dbReference>
<organism evidence="1 2">
    <name type="scientific">Pseudooctadecabacter jejudonensis</name>
    <dbReference type="NCBI Taxonomy" id="1391910"/>
    <lineage>
        <taxon>Bacteria</taxon>
        <taxon>Pseudomonadati</taxon>
        <taxon>Pseudomonadota</taxon>
        <taxon>Alphaproteobacteria</taxon>
        <taxon>Rhodobacterales</taxon>
        <taxon>Paracoccaceae</taxon>
        <taxon>Pseudooctadecabacter</taxon>
    </lineage>
</organism>
<keyword evidence="2" id="KW-1185">Reference proteome</keyword>
<dbReference type="OrthoDB" id="9785971at2"/>
<dbReference type="Pfam" id="PF02423">
    <property type="entry name" value="OCD_Mu_crystall"/>
    <property type="match status" value="1"/>
</dbReference>
<dbReference type="InterPro" id="IPR036291">
    <property type="entry name" value="NAD(P)-bd_dom_sf"/>
</dbReference>
<sequence>MTRMISFEQGDPALDWLALTDALAAGHNLPKGTVEDVFLYRDPDTLLNRSAWIDGLGLAIKCATIFPTNRDRGAPMINGAVNLFSDVDGGLEAIVDFHLVTKWKTAGDSLLAARRLARPDSKRILIVGAGTVGRALWSAYGAAFPDAEFTVWNRSPDGAQAFVKECPGTKVSSDLEAAVKAADIITSATMTTDPILQGAWFQPGQHIDLIGAYRPDMREVDDATLLKSRLFVDSYDTTLGHIGELKIPLASGVIKAADVVADYYDLDAFKRGSDEEITLFKNGGGAHLDLMTSRHILDVIEGQTV</sequence>
<dbReference type="Gene3D" id="3.40.50.720">
    <property type="entry name" value="NAD(P)-binding Rossmann-like Domain"/>
    <property type="match status" value="1"/>
</dbReference>
<dbReference type="EMBL" id="FWFT01000002">
    <property type="protein sequence ID" value="SLN30237.1"/>
    <property type="molecule type" value="Genomic_DNA"/>
</dbReference>
<proteinExistence type="predicted"/>
<dbReference type="SUPFAM" id="SSF51735">
    <property type="entry name" value="NAD(P)-binding Rossmann-fold domains"/>
    <property type="match status" value="1"/>
</dbReference>
<dbReference type="GO" id="GO:0005737">
    <property type="term" value="C:cytoplasm"/>
    <property type="evidence" value="ECO:0007669"/>
    <property type="project" value="TreeGrafter"/>
</dbReference>
<dbReference type="AlphaFoldDB" id="A0A1Y5S131"/>
<dbReference type="Gene3D" id="3.30.1780.10">
    <property type="entry name" value="ornithine cyclodeaminase, domain 1"/>
    <property type="match status" value="1"/>
</dbReference>
<reference evidence="1 2" key="1">
    <citation type="submission" date="2017-03" db="EMBL/GenBank/DDBJ databases">
        <authorList>
            <person name="Afonso C.L."/>
            <person name="Miller P.J."/>
            <person name="Scott M.A."/>
            <person name="Spackman E."/>
            <person name="Goraichik I."/>
            <person name="Dimitrov K.M."/>
            <person name="Suarez D.L."/>
            <person name="Swayne D.E."/>
        </authorList>
    </citation>
    <scope>NUCLEOTIDE SEQUENCE [LARGE SCALE GENOMIC DNA]</scope>
    <source>
        <strain evidence="1 2">CECT 8397</strain>
    </source>
</reference>
<dbReference type="PANTHER" id="PTHR13812:SF19">
    <property type="entry name" value="KETIMINE REDUCTASE MU-CRYSTALLIN"/>
    <property type="match status" value="1"/>
</dbReference>
<protein>
    <submittedName>
        <fullName evidence="1">Ornithine cyclodeaminase</fullName>
    </submittedName>
</protein>
<accession>A0A1Y5S131</accession>
<dbReference type="InterPro" id="IPR023401">
    <property type="entry name" value="ODC_N"/>
</dbReference>
<dbReference type="PANTHER" id="PTHR13812">
    <property type="entry name" value="KETIMINE REDUCTASE MU-CRYSTALLIN"/>
    <property type="match status" value="1"/>
</dbReference>
<dbReference type="InterPro" id="IPR003462">
    <property type="entry name" value="ODC_Mu_crystall"/>
</dbReference>
<evidence type="ECO:0000313" key="2">
    <source>
        <dbReference type="Proteomes" id="UP000193623"/>
    </source>
</evidence>
<evidence type="ECO:0000313" key="1">
    <source>
        <dbReference type="EMBL" id="SLN30237.1"/>
    </source>
</evidence>
<gene>
    <name evidence="1" type="ORF">PSJ8397_01371</name>
</gene>
<name>A0A1Y5S131_9RHOB</name>
<dbReference type="Proteomes" id="UP000193623">
    <property type="component" value="Unassembled WGS sequence"/>
</dbReference>